<protein>
    <submittedName>
        <fullName evidence="2">Uncharacterized protein</fullName>
    </submittedName>
</protein>
<reference evidence="2 3" key="1">
    <citation type="submission" date="2018-03" db="EMBL/GenBank/DDBJ databases">
        <title>The ancient ancestry and fast evolution of plastids.</title>
        <authorList>
            <person name="Moore K.R."/>
            <person name="Magnabosco C."/>
            <person name="Momper L."/>
            <person name="Gold D.A."/>
            <person name="Bosak T."/>
            <person name="Fournier G.P."/>
        </authorList>
    </citation>
    <scope>NUCLEOTIDE SEQUENCE [LARGE SCALE GENOMIC DNA]</scope>
    <source>
        <strain evidence="2 3">CCALA 016</strain>
    </source>
</reference>
<comment type="caution">
    <text evidence="2">The sequence shown here is derived from an EMBL/GenBank/DDBJ whole genome shotgun (WGS) entry which is preliminary data.</text>
</comment>
<keyword evidence="3" id="KW-1185">Reference proteome</keyword>
<dbReference type="Proteomes" id="UP000239001">
    <property type="component" value="Unassembled WGS sequence"/>
</dbReference>
<dbReference type="InterPro" id="IPR036591">
    <property type="entry name" value="YggU-like_sf"/>
</dbReference>
<evidence type="ECO:0000256" key="1">
    <source>
        <dbReference type="ARBA" id="ARBA00010364"/>
    </source>
</evidence>
<dbReference type="InterPro" id="IPR003746">
    <property type="entry name" value="DUF167"/>
</dbReference>
<dbReference type="SMART" id="SM01152">
    <property type="entry name" value="DUF167"/>
    <property type="match status" value="1"/>
</dbReference>
<dbReference type="SUPFAM" id="SSF69786">
    <property type="entry name" value="YggU-like"/>
    <property type="match status" value="1"/>
</dbReference>
<accession>A0A2T1M208</accession>
<sequence>MKIQVKVKPNSKLQKIEETTYGSLVIYLKSPSVDEKANQELIQVLAQKYKVAKFKIMIKSGTTSKIKLVEIQIAG</sequence>
<dbReference type="Gene3D" id="3.30.1200.10">
    <property type="entry name" value="YggU-like"/>
    <property type="match status" value="1"/>
</dbReference>
<organism evidence="2 3">
    <name type="scientific">Aphanothece hegewaldii CCALA 016</name>
    <dbReference type="NCBI Taxonomy" id="2107694"/>
    <lineage>
        <taxon>Bacteria</taxon>
        <taxon>Bacillati</taxon>
        <taxon>Cyanobacteriota</taxon>
        <taxon>Cyanophyceae</taxon>
        <taxon>Oscillatoriophycideae</taxon>
        <taxon>Chroococcales</taxon>
        <taxon>Aphanothecaceae</taxon>
        <taxon>Aphanothece</taxon>
    </lineage>
</organism>
<dbReference type="EMBL" id="PXOH01000003">
    <property type="protein sequence ID" value="PSF38743.1"/>
    <property type="molecule type" value="Genomic_DNA"/>
</dbReference>
<dbReference type="OrthoDB" id="9800587at2"/>
<dbReference type="NCBIfam" id="TIGR00251">
    <property type="entry name" value="DUF167 family protein"/>
    <property type="match status" value="1"/>
</dbReference>
<comment type="similarity">
    <text evidence="1">Belongs to the UPF0235 family.</text>
</comment>
<name>A0A2T1M208_9CHRO</name>
<evidence type="ECO:0000313" key="2">
    <source>
        <dbReference type="EMBL" id="PSF38743.1"/>
    </source>
</evidence>
<reference evidence="2 3" key="2">
    <citation type="submission" date="2018-03" db="EMBL/GenBank/DDBJ databases">
        <authorList>
            <person name="Keele B.F."/>
        </authorList>
    </citation>
    <scope>NUCLEOTIDE SEQUENCE [LARGE SCALE GENOMIC DNA]</scope>
    <source>
        <strain evidence="2 3">CCALA 016</strain>
    </source>
</reference>
<dbReference type="Pfam" id="PF02594">
    <property type="entry name" value="DUF167"/>
    <property type="match status" value="1"/>
</dbReference>
<proteinExistence type="inferred from homology"/>
<dbReference type="AlphaFoldDB" id="A0A2T1M208"/>
<dbReference type="RefSeq" id="WP_106455665.1">
    <property type="nucleotide sequence ID" value="NZ_PXOH01000003.1"/>
</dbReference>
<gene>
    <name evidence="2" type="ORF">C7H19_04360</name>
</gene>
<evidence type="ECO:0000313" key="3">
    <source>
        <dbReference type="Proteomes" id="UP000239001"/>
    </source>
</evidence>